<feature type="domain" description="HD Cas3-type" evidence="11">
    <location>
        <begin position="25"/>
        <end position="243"/>
    </location>
</feature>
<dbReference type="CDD" id="cd09641">
    <property type="entry name" value="Cas3''_I"/>
    <property type="match status" value="1"/>
</dbReference>
<dbReference type="PROSITE" id="PS51643">
    <property type="entry name" value="HD_CAS3"/>
    <property type="match status" value="1"/>
</dbReference>
<evidence type="ECO:0000256" key="6">
    <source>
        <dbReference type="ARBA" id="ARBA00022801"/>
    </source>
</evidence>
<dbReference type="SUPFAM" id="SSF52540">
    <property type="entry name" value="P-loop containing nucleoside triphosphate hydrolases"/>
    <property type="match status" value="1"/>
</dbReference>
<evidence type="ECO:0000256" key="3">
    <source>
        <dbReference type="ARBA" id="ARBA00022722"/>
    </source>
</evidence>
<keyword evidence="5" id="KW-0547">Nucleotide-binding</keyword>
<reference evidence="12" key="1">
    <citation type="submission" date="2019-11" db="EMBL/GenBank/DDBJ databases">
        <authorList>
            <person name="Feng L."/>
        </authorList>
    </citation>
    <scope>NUCLEOTIDE SEQUENCE</scope>
    <source>
        <strain evidence="12">BhanseniiLFYP23</strain>
    </source>
</reference>
<evidence type="ECO:0000259" key="11">
    <source>
        <dbReference type="PROSITE" id="PS51643"/>
    </source>
</evidence>
<dbReference type="GO" id="GO:0016787">
    <property type="term" value="F:hydrolase activity"/>
    <property type="evidence" value="ECO:0007669"/>
    <property type="project" value="UniProtKB-KW"/>
</dbReference>
<evidence type="ECO:0000256" key="7">
    <source>
        <dbReference type="ARBA" id="ARBA00022806"/>
    </source>
</evidence>
<dbReference type="PROSITE" id="PS51192">
    <property type="entry name" value="HELICASE_ATP_BIND_1"/>
    <property type="match status" value="1"/>
</dbReference>
<dbReference type="NCBIfam" id="TIGR01587">
    <property type="entry name" value="cas3_core"/>
    <property type="match status" value="1"/>
</dbReference>
<evidence type="ECO:0000256" key="4">
    <source>
        <dbReference type="ARBA" id="ARBA00022723"/>
    </source>
</evidence>
<dbReference type="NCBIfam" id="TIGR01596">
    <property type="entry name" value="cas3_HD"/>
    <property type="match status" value="1"/>
</dbReference>
<keyword evidence="9" id="KW-0051">Antiviral defense</keyword>
<dbReference type="GO" id="GO:0003676">
    <property type="term" value="F:nucleic acid binding"/>
    <property type="evidence" value="ECO:0007669"/>
    <property type="project" value="InterPro"/>
</dbReference>
<dbReference type="RefSeq" id="WP_177504514.1">
    <property type="nucleotide sequence ID" value="NZ_CACRSY010000007.1"/>
</dbReference>
<evidence type="ECO:0000256" key="9">
    <source>
        <dbReference type="ARBA" id="ARBA00023118"/>
    </source>
</evidence>
<sequence length="854" mass="100796">MKIIETIIKDIERYHAHIVENKEKEIIRRELLTEHIECTEKYFEILAKEKQLRKMLERFIEEMFEELSEEGTQFFWEMIKGIPLFHDLGKINPDFQKRAMQNSEITESNMFSHLGRKHSLLSAIMYIDYYKEELRRRVKAKADKEKLRPFIIYHSYVIAQHHSDLKDFQGFITLLKEKAGKDAIDIFLEGKCEAYQKEFRLTNQSLLNLLKTVDNTDWSKEQNIVLYAYVKLLYSFLVASDYYATTEFMSQMEIRQFGNLDEIEKWMDIYESTDVMKSVRNYQKEQYPKPIEKIGKKDMNDLRTEILTDAEKVLMENKNSSIFYLEAPTGSGKSNTAMDLSFQLVKNCGNLHKIYYIYPFNTLVEQNMENLRKVFGGSKEILEQITVINSLTPIKMSQRQKKAEEETEDTLYYQRALLDRQFLNYPMIISTHVSLFDVMFGNTKESAFGFHQLMNSVIVLDEIQSYKNGIWGEMIYFLKQFASLLNMKIIIMSATLPNLDILSGSTYKAVELMKNRDKYYSHVCFKNRVKISYELLMSPNIQEDLVRHVLKKATDGKKVLVEFIKKESASNFFECLKEKDNLPCDVEYMSGEDSIIERSRILHRIKESTRGIILVATQVVEAGVDIDMDIGYKNISKLDSEEQFMGRINRSCQREGEVYFFKLDEGSGIYRDGDIRIEKRFTLENDEMKNILLEKEFSLYYEKILDVLKRNRNDLSNDSGLDCFFENRVGKLNWFKVKEKMKLIEEDNWSMSVYLAREIDDGQGNKLDGKKLWQEYVELLKDFSMNYAKKKVKLSEVISKMNCFIYQIKRNSDLNYNDKVGEIFYIEEGEKYFKNGKLDRKKIQSEIGEFVDFI</sequence>
<organism evidence="12">
    <name type="scientific">Blautia hansenii</name>
    <name type="common">Ruminococcus hansenii</name>
    <dbReference type="NCBI Taxonomy" id="1322"/>
    <lineage>
        <taxon>Bacteria</taxon>
        <taxon>Bacillati</taxon>
        <taxon>Bacillota</taxon>
        <taxon>Clostridia</taxon>
        <taxon>Lachnospirales</taxon>
        <taxon>Lachnospiraceae</taxon>
        <taxon>Blautia</taxon>
    </lineage>
</organism>
<protein>
    <submittedName>
        <fullName evidence="12">Helicase Cas3</fullName>
    </submittedName>
</protein>
<dbReference type="Pfam" id="PF00270">
    <property type="entry name" value="DEAD"/>
    <property type="match status" value="1"/>
</dbReference>
<dbReference type="GO" id="GO:0051607">
    <property type="term" value="P:defense response to virus"/>
    <property type="evidence" value="ECO:0007669"/>
    <property type="project" value="UniProtKB-KW"/>
</dbReference>
<dbReference type="InterPro" id="IPR006474">
    <property type="entry name" value="Helicase_Cas3_CRISPR-ass_core"/>
</dbReference>
<accession>A0A6N2S294</accession>
<dbReference type="EMBL" id="CACRSY010000007">
    <property type="protein sequence ID" value="VYS86939.1"/>
    <property type="molecule type" value="Genomic_DNA"/>
</dbReference>
<dbReference type="SMART" id="SM00490">
    <property type="entry name" value="HELICc"/>
    <property type="match status" value="1"/>
</dbReference>
<keyword evidence="8" id="KW-0067">ATP-binding</keyword>
<dbReference type="SMART" id="SM00487">
    <property type="entry name" value="DEXDc"/>
    <property type="match status" value="1"/>
</dbReference>
<dbReference type="InterPro" id="IPR038257">
    <property type="entry name" value="CRISPR-assoc_Cas3_HD_sf"/>
</dbReference>
<dbReference type="Gene3D" id="3.40.50.300">
    <property type="entry name" value="P-loop containing nucleotide triphosphate hydrolases"/>
    <property type="match status" value="2"/>
</dbReference>
<evidence type="ECO:0000256" key="2">
    <source>
        <dbReference type="ARBA" id="ARBA00009046"/>
    </source>
</evidence>
<gene>
    <name evidence="12" type="ORF">BHLFYP23_01880</name>
</gene>
<evidence type="ECO:0000256" key="5">
    <source>
        <dbReference type="ARBA" id="ARBA00022741"/>
    </source>
</evidence>
<dbReference type="InterPro" id="IPR011545">
    <property type="entry name" value="DEAD/DEAH_box_helicase_dom"/>
</dbReference>
<comment type="similarity">
    <text evidence="1">In the N-terminal section; belongs to the CRISPR-associated nuclease Cas3-HD family.</text>
</comment>
<evidence type="ECO:0000256" key="8">
    <source>
        <dbReference type="ARBA" id="ARBA00022840"/>
    </source>
</evidence>
<evidence type="ECO:0000313" key="12">
    <source>
        <dbReference type="EMBL" id="VYS86939.1"/>
    </source>
</evidence>
<dbReference type="GO" id="GO:0004386">
    <property type="term" value="F:helicase activity"/>
    <property type="evidence" value="ECO:0007669"/>
    <property type="project" value="UniProtKB-KW"/>
</dbReference>
<dbReference type="InterPro" id="IPR027417">
    <property type="entry name" value="P-loop_NTPase"/>
</dbReference>
<keyword evidence="7 12" id="KW-0347">Helicase</keyword>
<dbReference type="InterPro" id="IPR014001">
    <property type="entry name" value="Helicase_ATP-bd"/>
</dbReference>
<evidence type="ECO:0000256" key="1">
    <source>
        <dbReference type="ARBA" id="ARBA00006847"/>
    </source>
</evidence>
<dbReference type="Pfam" id="PF22590">
    <property type="entry name" value="Cas3-like_C_2"/>
    <property type="match status" value="1"/>
</dbReference>
<dbReference type="InterPro" id="IPR006483">
    <property type="entry name" value="CRISPR-assoc_Cas3_HD"/>
</dbReference>
<proteinExistence type="inferred from homology"/>
<keyword evidence="6" id="KW-0378">Hydrolase</keyword>
<name>A0A6N2S294_BLAHA</name>
<dbReference type="AlphaFoldDB" id="A0A6N2S294"/>
<dbReference type="GO" id="GO:0046872">
    <property type="term" value="F:metal ion binding"/>
    <property type="evidence" value="ECO:0007669"/>
    <property type="project" value="UniProtKB-KW"/>
</dbReference>
<dbReference type="Gene3D" id="1.10.3210.30">
    <property type="match status" value="1"/>
</dbReference>
<comment type="similarity">
    <text evidence="2">In the central section; belongs to the CRISPR-associated helicase Cas3 family.</text>
</comment>
<dbReference type="GO" id="GO:0004518">
    <property type="term" value="F:nuclease activity"/>
    <property type="evidence" value="ECO:0007669"/>
    <property type="project" value="UniProtKB-KW"/>
</dbReference>
<feature type="domain" description="Helicase ATP-binding" evidence="10">
    <location>
        <begin position="314"/>
        <end position="514"/>
    </location>
</feature>
<dbReference type="InterPro" id="IPR001650">
    <property type="entry name" value="Helicase_C-like"/>
</dbReference>
<keyword evidence="4" id="KW-0479">Metal-binding</keyword>
<dbReference type="InterPro" id="IPR054712">
    <property type="entry name" value="Cas3-like_dom"/>
</dbReference>
<keyword evidence="3" id="KW-0540">Nuclease</keyword>
<evidence type="ECO:0000259" key="10">
    <source>
        <dbReference type="PROSITE" id="PS51192"/>
    </source>
</evidence>
<dbReference type="GO" id="GO:0005524">
    <property type="term" value="F:ATP binding"/>
    <property type="evidence" value="ECO:0007669"/>
    <property type="project" value="UniProtKB-KW"/>
</dbReference>